<feature type="compositionally biased region" description="Basic and acidic residues" evidence="1">
    <location>
        <begin position="234"/>
        <end position="249"/>
    </location>
</feature>
<accession>A0A165ZK43</accession>
<keyword evidence="4" id="KW-1185">Reference proteome</keyword>
<gene>
    <name evidence="3" type="ORF">FIBSPDRAFT_1051172</name>
</gene>
<evidence type="ECO:0000256" key="1">
    <source>
        <dbReference type="SAM" id="MobiDB-lite"/>
    </source>
</evidence>
<sequence>MSLKSIATKNSVSIRLTESVVFLRNNDPTGRQSSSSTPSMLRGLLTLEITKPTRISSIELELQAKAVTSWPEGVGSRRIEVSEEHKIFTASTVFFRAGEGPAIRRNASIGPGLAVHHDDDEVDERSRPPSRGGAETPTREDAHPPVSRGRDMTVRDRQARHASFDMSNFQRDFVSHEEGQATLPTPPYTPQAESPHFMRPGSSSRSSHMLSPTSRGDDPAHTLEEFRNALRALEVEQKSPSHPAGDRTRSPIGPSMNASSSSSMRDTSLSRRPSIEDVPEYDEAPPALTPSRTPPTATPPTHTPPATSSPASPVDDGRGRKHARFSFAGASSLLDDLKDRVRSSSPKTREARNATISRERRAGRSRDVSPRGRAAEAAAKEKEKEEHHRKSAFAKLLKGDDKDGADGWKEFKKGVYTYPISFTLPGNACPTLECAYGSVTWRLKAQVHRPGAFAPKLSATREVVLIACPGEDDTEEGENIIVERQWDSQLQYLITISGRSFHIGGHMPMQITMLPLTKAKVHRISVILEERTEYYTQMKRIARTEAVQRHGLLSLKIETKDNKDGGAILPLTSDDPEAFRNSPLYAVVGPDEDPDEVASSLMGPGPWTFNYNLPLPSSCSLLHFTNRNKKSNIIVSHNLKVVFRVERGDDQEMDPKTGKRKLFDIVVQTPVHILSCRCNPEWTALPRYSEDLLDNSPSAPQTCPCGVKLRVRPKVHADDGPKLGRTYSRASTSSSASTVETTPVTTGMASLRQGQGQTVGDSLFNRNTLFERLVSGQESEAGEAPPSYDAFVMR</sequence>
<dbReference type="GO" id="GO:0070086">
    <property type="term" value="P:ubiquitin-dependent endocytosis"/>
    <property type="evidence" value="ECO:0007669"/>
    <property type="project" value="TreeGrafter"/>
</dbReference>
<feature type="compositionally biased region" description="Basic and acidic residues" evidence="1">
    <location>
        <begin position="115"/>
        <end position="127"/>
    </location>
</feature>
<dbReference type="PANTHER" id="PTHR11188">
    <property type="entry name" value="ARRESTIN DOMAIN CONTAINING PROTEIN"/>
    <property type="match status" value="1"/>
</dbReference>
<evidence type="ECO:0000259" key="2">
    <source>
        <dbReference type="SMART" id="SM01017"/>
    </source>
</evidence>
<feature type="compositionally biased region" description="Low complexity" evidence="1">
    <location>
        <begin position="725"/>
        <end position="744"/>
    </location>
</feature>
<dbReference type="STRING" id="436010.A0A165ZK43"/>
<dbReference type="GO" id="GO:0005886">
    <property type="term" value="C:plasma membrane"/>
    <property type="evidence" value="ECO:0007669"/>
    <property type="project" value="TreeGrafter"/>
</dbReference>
<dbReference type="GO" id="GO:0031625">
    <property type="term" value="F:ubiquitin protein ligase binding"/>
    <property type="evidence" value="ECO:0007669"/>
    <property type="project" value="TreeGrafter"/>
</dbReference>
<dbReference type="InterPro" id="IPR011021">
    <property type="entry name" value="Arrestin-like_N"/>
</dbReference>
<dbReference type="Proteomes" id="UP000076532">
    <property type="component" value="Unassembled WGS sequence"/>
</dbReference>
<dbReference type="Gene3D" id="2.60.40.640">
    <property type="match status" value="2"/>
</dbReference>
<dbReference type="GO" id="GO:0005829">
    <property type="term" value="C:cytosol"/>
    <property type="evidence" value="ECO:0007669"/>
    <property type="project" value="TreeGrafter"/>
</dbReference>
<feature type="compositionally biased region" description="Low complexity" evidence="1">
    <location>
        <begin position="250"/>
        <end position="267"/>
    </location>
</feature>
<evidence type="ECO:0000313" key="3">
    <source>
        <dbReference type="EMBL" id="KZP10673.1"/>
    </source>
</evidence>
<dbReference type="SMART" id="SM01017">
    <property type="entry name" value="Arrestin_C"/>
    <property type="match status" value="1"/>
</dbReference>
<evidence type="ECO:0000313" key="4">
    <source>
        <dbReference type="Proteomes" id="UP000076532"/>
    </source>
</evidence>
<dbReference type="PANTHER" id="PTHR11188:SF17">
    <property type="entry name" value="FI21816P1"/>
    <property type="match status" value="1"/>
</dbReference>
<dbReference type="AlphaFoldDB" id="A0A165ZK43"/>
<organism evidence="3 4">
    <name type="scientific">Athelia psychrophila</name>
    <dbReference type="NCBI Taxonomy" id="1759441"/>
    <lineage>
        <taxon>Eukaryota</taxon>
        <taxon>Fungi</taxon>
        <taxon>Dikarya</taxon>
        <taxon>Basidiomycota</taxon>
        <taxon>Agaricomycotina</taxon>
        <taxon>Agaricomycetes</taxon>
        <taxon>Agaricomycetidae</taxon>
        <taxon>Atheliales</taxon>
        <taxon>Atheliaceae</taxon>
        <taxon>Athelia</taxon>
    </lineage>
</organism>
<proteinExistence type="predicted"/>
<dbReference type="InterPro" id="IPR014752">
    <property type="entry name" value="Arrestin-like_C"/>
</dbReference>
<feature type="compositionally biased region" description="Pro residues" evidence="1">
    <location>
        <begin position="292"/>
        <end position="303"/>
    </location>
</feature>
<dbReference type="GO" id="GO:0030674">
    <property type="term" value="F:protein-macromolecule adaptor activity"/>
    <property type="evidence" value="ECO:0007669"/>
    <property type="project" value="TreeGrafter"/>
</dbReference>
<dbReference type="InterPro" id="IPR050357">
    <property type="entry name" value="Arrestin_domain-protein"/>
</dbReference>
<reference evidence="3 4" key="1">
    <citation type="journal article" date="2016" name="Mol. Biol. Evol.">
        <title>Comparative Genomics of Early-Diverging Mushroom-Forming Fungi Provides Insights into the Origins of Lignocellulose Decay Capabilities.</title>
        <authorList>
            <person name="Nagy L.G."/>
            <person name="Riley R."/>
            <person name="Tritt A."/>
            <person name="Adam C."/>
            <person name="Daum C."/>
            <person name="Floudas D."/>
            <person name="Sun H."/>
            <person name="Yadav J.S."/>
            <person name="Pangilinan J."/>
            <person name="Larsson K.H."/>
            <person name="Matsuura K."/>
            <person name="Barry K."/>
            <person name="Labutti K."/>
            <person name="Kuo R."/>
            <person name="Ohm R.A."/>
            <person name="Bhattacharya S.S."/>
            <person name="Shirouzu T."/>
            <person name="Yoshinaga Y."/>
            <person name="Martin F.M."/>
            <person name="Grigoriev I.V."/>
            <person name="Hibbett D.S."/>
        </authorList>
    </citation>
    <scope>NUCLEOTIDE SEQUENCE [LARGE SCALE GENOMIC DNA]</scope>
    <source>
        <strain evidence="3 4">CBS 109695</strain>
    </source>
</reference>
<feature type="region of interest" description="Disordered" evidence="1">
    <location>
        <begin position="105"/>
        <end position="157"/>
    </location>
</feature>
<dbReference type="EMBL" id="KV417675">
    <property type="protein sequence ID" value="KZP10673.1"/>
    <property type="molecule type" value="Genomic_DNA"/>
</dbReference>
<name>A0A165ZK43_9AGAM</name>
<feature type="compositionally biased region" description="Basic and acidic residues" evidence="1">
    <location>
        <begin position="338"/>
        <end position="388"/>
    </location>
</feature>
<feature type="domain" description="Arrestin C-terminal-like" evidence="2">
    <location>
        <begin position="486"/>
        <end position="678"/>
    </location>
</feature>
<protein>
    <recommendedName>
        <fullName evidence="2">Arrestin C-terminal-like domain-containing protein</fullName>
    </recommendedName>
</protein>
<dbReference type="OrthoDB" id="2238745at2759"/>
<dbReference type="Pfam" id="PF02752">
    <property type="entry name" value="Arrestin_C"/>
    <property type="match status" value="1"/>
</dbReference>
<dbReference type="InterPro" id="IPR011022">
    <property type="entry name" value="Arrestin_C-like"/>
</dbReference>
<feature type="compositionally biased region" description="Low complexity" evidence="1">
    <location>
        <begin position="304"/>
        <end position="313"/>
    </location>
</feature>
<feature type="compositionally biased region" description="Basic and acidic residues" evidence="1">
    <location>
        <begin position="137"/>
        <end position="157"/>
    </location>
</feature>
<feature type="compositionally biased region" description="Polar residues" evidence="1">
    <location>
        <begin position="201"/>
        <end position="214"/>
    </location>
</feature>
<feature type="region of interest" description="Disordered" evidence="1">
    <location>
        <begin position="716"/>
        <end position="744"/>
    </location>
</feature>
<feature type="region of interest" description="Disordered" evidence="1">
    <location>
        <begin position="179"/>
        <end position="220"/>
    </location>
</feature>
<feature type="region of interest" description="Disordered" evidence="1">
    <location>
        <begin position="234"/>
        <end position="320"/>
    </location>
</feature>
<dbReference type="Pfam" id="PF00339">
    <property type="entry name" value="Arrestin_N"/>
    <property type="match status" value="1"/>
</dbReference>
<feature type="region of interest" description="Disordered" evidence="1">
    <location>
        <begin position="338"/>
        <end position="390"/>
    </location>
</feature>